<dbReference type="EMBL" id="JABBCN010000002">
    <property type="protein sequence ID" value="NMX24689.1"/>
    <property type="molecule type" value="Genomic_DNA"/>
</dbReference>
<sequence>MQKVDIGLKVLAGLAAAGGIIFAPFTSGASLTLTYASGAYLLRTMLTPRGQVNYDNRRSSFN</sequence>
<name>A0A7Y0YRK2_STRSA</name>
<reference evidence="1" key="1">
    <citation type="submission" date="2020-04" db="EMBL/GenBank/DDBJ databases">
        <authorList>
            <person name="Chakraborty B."/>
            <person name="Walker A.R."/>
            <person name="Burne R.A."/>
        </authorList>
    </citation>
    <scope>NUCLEOTIDE SEQUENCE [LARGE SCALE GENOMIC DNA]</scope>
    <source>
        <strain evidence="1">BCA8</strain>
    </source>
</reference>
<accession>A0A7Y0YRK2</accession>
<gene>
    <name evidence="1" type="ORF">HGP05_04315</name>
</gene>
<evidence type="ECO:0000313" key="1">
    <source>
        <dbReference type="EMBL" id="NMX24689.1"/>
    </source>
</evidence>
<dbReference type="AlphaFoldDB" id="A0A7Y0YRK2"/>
<comment type="caution">
    <text evidence="1">The sequence shown here is derived from an EMBL/GenBank/DDBJ whole genome shotgun (WGS) entry which is preliminary data.</text>
</comment>
<proteinExistence type="predicted"/>
<protein>
    <submittedName>
        <fullName evidence="1">Uncharacterized protein</fullName>
    </submittedName>
</protein>
<organism evidence="1">
    <name type="scientific">Streptococcus sanguinis</name>
    <dbReference type="NCBI Taxonomy" id="1305"/>
    <lineage>
        <taxon>Bacteria</taxon>
        <taxon>Bacillati</taxon>
        <taxon>Bacillota</taxon>
        <taxon>Bacilli</taxon>
        <taxon>Lactobacillales</taxon>
        <taxon>Streptococcaceae</taxon>
        <taxon>Streptococcus</taxon>
    </lineage>
</organism>